<dbReference type="InterPro" id="IPR007365">
    <property type="entry name" value="TFR-like_dimer_dom"/>
</dbReference>
<dbReference type="InterPro" id="IPR003137">
    <property type="entry name" value="PA_domain"/>
</dbReference>
<keyword evidence="7 10" id="KW-1133">Transmembrane helix</keyword>
<dbReference type="InterPro" id="IPR046450">
    <property type="entry name" value="PA_dom_sf"/>
</dbReference>
<evidence type="ECO:0000256" key="3">
    <source>
        <dbReference type="ARBA" id="ARBA00011738"/>
    </source>
</evidence>
<evidence type="ECO:0000259" key="12">
    <source>
        <dbReference type="Pfam" id="PF04253"/>
    </source>
</evidence>
<evidence type="ECO:0000256" key="6">
    <source>
        <dbReference type="ARBA" id="ARBA00022968"/>
    </source>
</evidence>
<evidence type="ECO:0000256" key="2">
    <source>
        <dbReference type="ARBA" id="ARBA00005634"/>
    </source>
</evidence>
<gene>
    <name evidence="14" type="ORF">PECUL_23A047813</name>
</gene>
<dbReference type="InterPro" id="IPR039373">
    <property type="entry name" value="Peptidase_M28B"/>
</dbReference>
<dbReference type="Pfam" id="PF04389">
    <property type="entry name" value="Peptidase_M28"/>
    <property type="match status" value="1"/>
</dbReference>
<dbReference type="InterPro" id="IPR036757">
    <property type="entry name" value="TFR-like_dimer_dom_sf"/>
</dbReference>
<evidence type="ECO:0000313" key="15">
    <source>
        <dbReference type="Proteomes" id="UP001295444"/>
    </source>
</evidence>
<sequence length="686" mass="76828">MNWWKVAGGILGGGVILAIGLLIGHFGISKDTKPQWVKELYTDLDEEFIKEFMKEVDNKRIEENLRALSEKPHVATSQADEDLVQLILSRWRDPQIGLDEVKEERYDVFLSFPDSKNPNNVAVVRSDGSTSFTSQYMESPLTDDQKHPDILQPFLAYAPNGTVTIEKKGSNPELALLVNLAKTIDLNGTIAIVRYGGIGRVNKAINAEKFGVIGVIIYTDPKNINDGKSDPHDSYPNSWYLPPSGVERGSFKENFGDQLTPYYPAKDFTYRIPESQIKGISNIPAQPIGYEDAKQLICNLSGSEAPWQGSLGCTYNTGPGFVQTSLFSNSDVQINVYNKRTIKSSANVMGFIRGAVEPDRYIMYGNHRDSWVHGAIDPSSGTAVMLEITRVLGRKLKEGKWRPRRSIIFGSWGAEEFGLIGSTEFAEEYYSKLRDRTAAYINVDIAVFANASLRAQGTPPAQSVIFAASKQVKIPGDSSLTVYENWKNHFNRDSPHYGLIPQMHFNEGSVYGSVIHYTGSTSNTLEVKFTNVFTKCDYKKTSARIYPAYHTAFDTFDYASKYIDPEPLKTAINRYKTASETLEETIQNLKETDETPLRIRMVNDQLMLLERAFTNSMAFPNRLYFSHVLWATRSSSFATFPGLADAYQQATETDTTEDWHMVHHQLTIAIQAVESAASTLELATKL</sequence>
<feature type="transmembrane region" description="Helical" evidence="10">
    <location>
        <begin position="6"/>
        <end position="28"/>
    </location>
</feature>
<comment type="similarity">
    <text evidence="2">Belongs to the peptidase M28 family. M28B subfamily.</text>
</comment>
<organism evidence="14 15">
    <name type="scientific">Pelobates cultripes</name>
    <name type="common">Western spadefoot toad</name>
    <dbReference type="NCBI Taxonomy" id="61616"/>
    <lineage>
        <taxon>Eukaryota</taxon>
        <taxon>Metazoa</taxon>
        <taxon>Chordata</taxon>
        <taxon>Craniata</taxon>
        <taxon>Vertebrata</taxon>
        <taxon>Euteleostomi</taxon>
        <taxon>Amphibia</taxon>
        <taxon>Batrachia</taxon>
        <taxon>Anura</taxon>
        <taxon>Pelobatoidea</taxon>
        <taxon>Pelobatidae</taxon>
        <taxon>Pelobates</taxon>
    </lineage>
</organism>
<feature type="domain" description="Peptidase M28" evidence="13">
    <location>
        <begin position="347"/>
        <end position="560"/>
    </location>
</feature>
<dbReference type="Gene3D" id="3.50.30.30">
    <property type="match status" value="1"/>
</dbReference>
<keyword evidence="15" id="KW-1185">Reference proteome</keyword>
<feature type="coiled-coil region" evidence="9">
    <location>
        <begin position="568"/>
        <end position="595"/>
    </location>
</feature>
<dbReference type="AlphaFoldDB" id="A0AAD1VQA1"/>
<dbReference type="CDD" id="cd02121">
    <property type="entry name" value="PA_GCPII_like"/>
    <property type="match status" value="1"/>
</dbReference>
<comment type="subcellular location">
    <subcellularLocation>
        <location evidence="1">Cell membrane</location>
        <topology evidence="1">Single-pass type II membrane protein</topology>
    </subcellularLocation>
</comment>
<evidence type="ECO:0000256" key="1">
    <source>
        <dbReference type="ARBA" id="ARBA00004401"/>
    </source>
</evidence>
<feature type="domain" description="PA" evidence="11">
    <location>
        <begin position="178"/>
        <end position="250"/>
    </location>
</feature>
<comment type="subunit">
    <text evidence="3">Homodimer.</text>
</comment>
<keyword evidence="8 10" id="KW-0472">Membrane</keyword>
<evidence type="ECO:0000256" key="8">
    <source>
        <dbReference type="ARBA" id="ARBA00023136"/>
    </source>
</evidence>
<dbReference type="Pfam" id="PF02225">
    <property type="entry name" value="PA"/>
    <property type="match status" value="1"/>
</dbReference>
<name>A0AAD1VQA1_PELCU</name>
<keyword evidence="6" id="KW-0735">Signal-anchor</keyword>
<feature type="domain" description="Transferrin receptor-like dimerisation" evidence="12">
    <location>
        <begin position="564"/>
        <end position="681"/>
    </location>
</feature>
<dbReference type="FunFam" id="3.50.30.30:FF:000021">
    <property type="entry name" value="N-acetylated alpha-linked acidic dipeptidase-like 1"/>
    <property type="match status" value="1"/>
</dbReference>
<keyword evidence="5 10" id="KW-0812">Transmembrane</keyword>
<evidence type="ECO:0000259" key="13">
    <source>
        <dbReference type="Pfam" id="PF04389"/>
    </source>
</evidence>
<protein>
    <submittedName>
        <fullName evidence="14">N-acetylated-alpha-linked acidic dipeptidase</fullName>
    </submittedName>
</protein>
<dbReference type="PANTHER" id="PTHR10404">
    <property type="entry name" value="N-ACETYLATED-ALPHA-LINKED ACIDIC DIPEPTIDASE"/>
    <property type="match status" value="1"/>
</dbReference>
<evidence type="ECO:0000259" key="11">
    <source>
        <dbReference type="Pfam" id="PF02225"/>
    </source>
</evidence>
<evidence type="ECO:0000256" key="7">
    <source>
        <dbReference type="ARBA" id="ARBA00022989"/>
    </source>
</evidence>
<dbReference type="Pfam" id="PF04253">
    <property type="entry name" value="TFR_dimer"/>
    <property type="match status" value="1"/>
</dbReference>
<keyword evidence="4" id="KW-1003">Cell membrane</keyword>
<dbReference type="SUPFAM" id="SSF47672">
    <property type="entry name" value="Transferrin receptor-like dimerisation domain"/>
    <property type="match status" value="1"/>
</dbReference>
<evidence type="ECO:0000256" key="9">
    <source>
        <dbReference type="SAM" id="Coils"/>
    </source>
</evidence>
<dbReference type="FunFam" id="3.40.630.10:FF:000101">
    <property type="entry name" value="N-acetylated alpha-linked acidic dipeptidase like 1"/>
    <property type="match status" value="2"/>
</dbReference>
<accession>A0AAD1VQA1</accession>
<evidence type="ECO:0000256" key="10">
    <source>
        <dbReference type="SAM" id="Phobius"/>
    </source>
</evidence>
<evidence type="ECO:0000313" key="14">
    <source>
        <dbReference type="EMBL" id="CAH2245799.1"/>
    </source>
</evidence>
<reference evidence="14" key="1">
    <citation type="submission" date="2022-03" db="EMBL/GenBank/DDBJ databases">
        <authorList>
            <person name="Alioto T."/>
            <person name="Alioto T."/>
            <person name="Gomez Garrido J."/>
        </authorList>
    </citation>
    <scope>NUCLEOTIDE SEQUENCE</scope>
</reference>
<dbReference type="SUPFAM" id="SSF52025">
    <property type="entry name" value="PA domain"/>
    <property type="match status" value="1"/>
</dbReference>
<dbReference type="Gene3D" id="3.40.630.10">
    <property type="entry name" value="Zn peptidases"/>
    <property type="match status" value="1"/>
</dbReference>
<proteinExistence type="inferred from homology"/>
<dbReference type="PANTHER" id="PTHR10404:SF80">
    <property type="entry name" value="AMINOPEPTIDASE NAALADL1"/>
    <property type="match status" value="1"/>
</dbReference>
<keyword evidence="9" id="KW-0175">Coiled coil</keyword>
<evidence type="ECO:0000256" key="4">
    <source>
        <dbReference type="ARBA" id="ARBA00022475"/>
    </source>
</evidence>
<evidence type="ECO:0000256" key="5">
    <source>
        <dbReference type="ARBA" id="ARBA00022692"/>
    </source>
</evidence>
<dbReference type="GO" id="GO:0005886">
    <property type="term" value="C:plasma membrane"/>
    <property type="evidence" value="ECO:0007669"/>
    <property type="project" value="UniProtKB-SubCell"/>
</dbReference>
<dbReference type="Proteomes" id="UP001295444">
    <property type="component" value="Chromosome 02"/>
</dbReference>
<dbReference type="GO" id="GO:0004180">
    <property type="term" value="F:carboxypeptidase activity"/>
    <property type="evidence" value="ECO:0007669"/>
    <property type="project" value="TreeGrafter"/>
</dbReference>
<dbReference type="InterPro" id="IPR007484">
    <property type="entry name" value="Peptidase_M28"/>
</dbReference>
<dbReference type="SUPFAM" id="SSF53187">
    <property type="entry name" value="Zn-dependent exopeptidases"/>
    <property type="match status" value="1"/>
</dbReference>
<dbReference type="EMBL" id="OW240913">
    <property type="protein sequence ID" value="CAH2245799.1"/>
    <property type="molecule type" value="Genomic_DNA"/>
</dbReference>